<dbReference type="NCBIfam" id="TIGR02191">
    <property type="entry name" value="RNaseIII"/>
    <property type="match status" value="1"/>
</dbReference>
<dbReference type="GO" id="GO:0005737">
    <property type="term" value="C:cytoplasm"/>
    <property type="evidence" value="ECO:0007669"/>
    <property type="project" value="UniProtKB-SubCell"/>
</dbReference>
<evidence type="ECO:0000256" key="8">
    <source>
        <dbReference type="ARBA" id="ARBA00022884"/>
    </source>
</evidence>
<keyword evidence="4 9" id="KW-0507">mRNA processing</keyword>
<dbReference type="GO" id="GO:0008033">
    <property type="term" value="P:tRNA processing"/>
    <property type="evidence" value="ECO:0007669"/>
    <property type="project" value="UniProtKB-KW"/>
</dbReference>
<dbReference type="SMART" id="SM00358">
    <property type="entry name" value="DSRM"/>
    <property type="match status" value="1"/>
</dbReference>
<reference evidence="12 13" key="1">
    <citation type="journal article" date="2016" name="Nat. Commun.">
        <title>Thousands of microbial genomes shed light on interconnected biogeochemical processes in an aquifer system.</title>
        <authorList>
            <person name="Anantharaman K."/>
            <person name="Brown C.T."/>
            <person name="Hug L.A."/>
            <person name="Sharon I."/>
            <person name="Castelle C.J."/>
            <person name="Probst A.J."/>
            <person name="Thomas B.C."/>
            <person name="Singh A."/>
            <person name="Wilkins M.J."/>
            <person name="Karaoz U."/>
            <person name="Brodie E.L."/>
            <person name="Williams K.H."/>
            <person name="Hubbard S.S."/>
            <person name="Banfield J.F."/>
        </authorList>
    </citation>
    <scope>NUCLEOTIDE SEQUENCE [LARGE SCALE GENOMIC DNA]</scope>
</reference>
<comment type="caution">
    <text evidence="12">The sequence shown here is derived from an EMBL/GenBank/DDBJ whole genome shotgun (WGS) entry which is preliminary data.</text>
</comment>
<comment type="function">
    <text evidence="9">Digests double-stranded RNA. Involved in the processing of primary rRNA transcript to yield the immediate precursors to the large and small rRNAs (23S and 16S). Processes some mRNAs, and tRNAs when they are encoded in the rRNA operon. Processes pre-crRNA and tracrRNA of type II CRISPR loci if present in the organism.</text>
</comment>
<keyword evidence="5 9" id="KW-0540">Nuclease</keyword>
<sequence>MLDLSILEKNLDYEFKNKDFLLEALTHRSYLNENQNWKLPHNERLEFLGDAVLELCSTEELFLTYKNGEGELTAFRAALVNADSLAQSAKDLSINDFLLLSRGEAKETGKARNEILGNTYEAVIGAIYLDGGYKAALKFVAKSLLPMLKDIIELGLYRDPKSRFQEEAQAKFGITPHYQVLKESGPDHNKDFVVGVFLGPEKVAEAVGKSKQEAETGAAKKALEVKGWDGV</sequence>
<dbReference type="PANTHER" id="PTHR11207">
    <property type="entry name" value="RIBONUCLEASE III"/>
    <property type="match status" value="1"/>
</dbReference>
<evidence type="ECO:0000259" key="11">
    <source>
        <dbReference type="PROSITE" id="PS50142"/>
    </source>
</evidence>
<feature type="binding site" evidence="9">
    <location>
        <position position="46"/>
    </location>
    <ligand>
        <name>Mg(2+)</name>
        <dbReference type="ChEBI" id="CHEBI:18420"/>
    </ligand>
</feature>
<dbReference type="FunFam" id="1.10.1520.10:FF:000001">
    <property type="entry name" value="Ribonuclease 3"/>
    <property type="match status" value="1"/>
</dbReference>
<feature type="domain" description="DRBM" evidence="10">
    <location>
        <begin position="159"/>
        <end position="224"/>
    </location>
</feature>
<dbReference type="PROSITE" id="PS50137">
    <property type="entry name" value="DS_RBD"/>
    <property type="match status" value="1"/>
</dbReference>
<evidence type="ECO:0000256" key="5">
    <source>
        <dbReference type="ARBA" id="ARBA00022722"/>
    </source>
</evidence>
<protein>
    <recommendedName>
        <fullName evidence="9">Ribonuclease 3</fullName>
        <ecNumber evidence="9">3.1.26.3</ecNumber>
    </recommendedName>
    <alternativeName>
        <fullName evidence="9">Ribonuclease III</fullName>
        <shortName evidence="9">RNase III</shortName>
    </alternativeName>
</protein>
<dbReference type="SMART" id="SM00535">
    <property type="entry name" value="RIBOc"/>
    <property type="match status" value="1"/>
</dbReference>
<dbReference type="AlphaFoldDB" id="A0A1G1XL89"/>
<comment type="subunit">
    <text evidence="9">Homodimer.</text>
</comment>
<feature type="domain" description="RNase III" evidence="11">
    <location>
        <begin position="4"/>
        <end position="132"/>
    </location>
</feature>
<proteinExistence type="inferred from homology"/>
<accession>A0A1G1XL89</accession>
<dbReference type="Gene3D" id="3.30.160.20">
    <property type="match status" value="1"/>
</dbReference>
<keyword evidence="6 9" id="KW-0255">Endonuclease</keyword>
<dbReference type="InterPro" id="IPR014720">
    <property type="entry name" value="dsRBD_dom"/>
</dbReference>
<dbReference type="GO" id="GO:0019843">
    <property type="term" value="F:rRNA binding"/>
    <property type="evidence" value="ECO:0007669"/>
    <property type="project" value="UniProtKB-KW"/>
</dbReference>
<dbReference type="SUPFAM" id="SSF69065">
    <property type="entry name" value="RNase III domain-like"/>
    <property type="match status" value="1"/>
</dbReference>
<dbReference type="GO" id="GO:0006397">
    <property type="term" value="P:mRNA processing"/>
    <property type="evidence" value="ECO:0007669"/>
    <property type="project" value="UniProtKB-UniRule"/>
</dbReference>
<organism evidence="12 13">
    <name type="scientific">Candidatus Brennerbacteria bacterium RIFOXYD1_FULL_41_16</name>
    <dbReference type="NCBI Taxonomy" id="1797529"/>
    <lineage>
        <taxon>Bacteria</taxon>
        <taxon>Candidatus Brenneribacteriota</taxon>
    </lineage>
</organism>
<dbReference type="STRING" id="1797529.A2570_01650"/>
<keyword evidence="8 9" id="KW-0694">RNA-binding</keyword>
<evidence type="ECO:0000256" key="9">
    <source>
        <dbReference type="HAMAP-Rule" id="MF_00104"/>
    </source>
</evidence>
<dbReference type="Proteomes" id="UP000178570">
    <property type="component" value="Unassembled WGS sequence"/>
</dbReference>
<evidence type="ECO:0000256" key="6">
    <source>
        <dbReference type="ARBA" id="ARBA00022759"/>
    </source>
</evidence>
<dbReference type="GO" id="GO:0003725">
    <property type="term" value="F:double-stranded RNA binding"/>
    <property type="evidence" value="ECO:0007669"/>
    <property type="project" value="TreeGrafter"/>
</dbReference>
<dbReference type="SUPFAM" id="SSF54768">
    <property type="entry name" value="dsRNA-binding domain-like"/>
    <property type="match status" value="1"/>
</dbReference>
<dbReference type="Pfam" id="PF00035">
    <property type="entry name" value="dsrm"/>
    <property type="match status" value="1"/>
</dbReference>
<feature type="binding site" evidence="9">
    <location>
        <position position="118"/>
    </location>
    <ligand>
        <name>Mg(2+)</name>
        <dbReference type="ChEBI" id="CHEBI:18420"/>
    </ligand>
</feature>
<dbReference type="EC" id="3.1.26.3" evidence="9"/>
<dbReference type="InterPro" id="IPR000999">
    <property type="entry name" value="RNase_III_dom"/>
</dbReference>
<feature type="binding site" evidence="9">
    <location>
        <position position="121"/>
    </location>
    <ligand>
        <name>Mg(2+)</name>
        <dbReference type="ChEBI" id="CHEBI:18420"/>
    </ligand>
</feature>
<dbReference type="CDD" id="cd10845">
    <property type="entry name" value="DSRM_RNAse_III_family"/>
    <property type="match status" value="1"/>
</dbReference>
<evidence type="ECO:0000256" key="1">
    <source>
        <dbReference type="ARBA" id="ARBA00000109"/>
    </source>
</evidence>
<feature type="active site" evidence="9">
    <location>
        <position position="50"/>
    </location>
</feature>
<dbReference type="InterPro" id="IPR011907">
    <property type="entry name" value="RNase_III"/>
</dbReference>
<feature type="active site" evidence="9">
    <location>
        <position position="121"/>
    </location>
</feature>
<keyword evidence="7 9" id="KW-0378">Hydrolase</keyword>
<dbReference type="Pfam" id="PF14622">
    <property type="entry name" value="Ribonucleas_3_3"/>
    <property type="match status" value="1"/>
</dbReference>
<dbReference type="HAMAP" id="MF_00104">
    <property type="entry name" value="RNase_III"/>
    <property type="match status" value="1"/>
</dbReference>
<evidence type="ECO:0000256" key="3">
    <source>
        <dbReference type="ARBA" id="ARBA00022552"/>
    </source>
</evidence>
<dbReference type="GO" id="GO:0004525">
    <property type="term" value="F:ribonuclease III activity"/>
    <property type="evidence" value="ECO:0007669"/>
    <property type="project" value="UniProtKB-UniRule"/>
</dbReference>
<keyword evidence="3 9" id="KW-0698">rRNA processing</keyword>
<dbReference type="EMBL" id="MHHY01000005">
    <property type="protein sequence ID" value="OGY40799.1"/>
    <property type="molecule type" value="Genomic_DNA"/>
</dbReference>
<dbReference type="GO" id="GO:0006364">
    <property type="term" value="P:rRNA processing"/>
    <property type="evidence" value="ECO:0007669"/>
    <property type="project" value="UniProtKB-UniRule"/>
</dbReference>
<gene>
    <name evidence="9" type="primary">rnc</name>
    <name evidence="12" type="ORF">A2570_01650</name>
</gene>
<evidence type="ECO:0000313" key="12">
    <source>
        <dbReference type="EMBL" id="OGY40799.1"/>
    </source>
</evidence>
<dbReference type="PROSITE" id="PS00517">
    <property type="entry name" value="RNASE_3_1"/>
    <property type="match status" value="1"/>
</dbReference>
<keyword evidence="9" id="KW-0479">Metal-binding</keyword>
<comment type="cofactor">
    <cofactor evidence="9">
        <name>Mg(2+)</name>
        <dbReference type="ChEBI" id="CHEBI:18420"/>
    </cofactor>
</comment>
<dbReference type="PROSITE" id="PS50142">
    <property type="entry name" value="RNASE_3_2"/>
    <property type="match status" value="1"/>
</dbReference>
<dbReference type="PANTHER" id="PTHR11207:SF0">
    <property type="entry name" value="RIBONUCLEASE 3"/>
    <property type="match status" value="1"/>
</dbReference>
<evidence type="ECO:0000313" key="13">
    <source>
        <dbReference type="Proteomes" id="UP000178570"/>
    </source>
</evidence>
<comment type="catalytic activity">
    <reaction evidence="1 9">
        <text>Endonucleolytic cleavage to 5'-phosphomonoester.</text>
        <dbReference type="EC" id="3.1.26.3"/>
    </reaction>
</comment>
<comment type="similarity">
    <text evidence="2">Belongs to the ribonuclease III family.</text>
</comment>
<keyword evidence="9" id="KW-0699">rRNA-binding</keyword>
<keyword evidence="9" id="KW-0963">Cytoplasm</keyword>
<dbReference type="InterPro" id="IPR036389">
    <property type="entry name" value="RNase_III_sf"/>
</dbReference>
<keyword evidence="9" id="KW-0819">tRNA processing</keyword>
<dbReference type="Gene3D" id="1.10.1520.10">
    <property type="entry name" value="Ribonuclease III domain"/>
    <property type="match status" value="1"/>
</dbReference>
<evidence type="ECO:0000256" key="2">
    <source>
        <dbReference type="ARBA" id="ARBA00010183"/>
    </source>
</evidence>
<dbReference type="GO" id="GO:0010468">
    <property type="term" value="P:regulation of gene expression"/>
    <property type="evidence" value="ECO:0007669"/>
    <property type="project" value="TreeGrafter"/>
</dbReference>
<evidence type="ECO:0000256" key="7">
    <source>
        <dbReference type="ARBA" id="ARBA00022801"/>
    </source>
</evidence>
<evidence type="ECO:0000259" key="10">
    <source>
        <dbReference type="PROSITE" id="PS50137"/>
    </source>
</evidence>
<evidence type="ECO:0000256" key="4">
    <source>
        <dbReference type="ARBA" id="ARBA00022664"/>
    </source>
</evidence>
<comment type="subcellular location">
    <subcellularLocation>
        <location evidence="9">Cytoplasm</location>
    </subcellularLocation>
</comment>
<keyword evidence="9" id="KW-0460">Magnesium</keyword>
<name>A0A1G1XL89_9BACT</name>
<dbReference type="GO" id="GO:0046872">
    <property type="term" value="F:metal ion binding"/>
    <property type="evidence" value="ECO:0007669"/>
    <property type="project" value="UniProtKB-KW"/>
</dbReference>
<dbReference type="CDD" id="cd00593">
    <property type="entry name" value="RIBOc"/>
    <property type="match status" value="1"/>
</dbReference>